<keyword evidence="2" id="KW-0560">Oxidoreductase</keyword>
<name>A0A286ADH3_9SPHI</name>
<dbReference type="InterPro" id="IPR037523">
    <property type="entry name" value="VOC_core"/>
</dbReference>
<protein>
    <submittedName>
        <fullName evidence="2">Glyoxalase/Bleomycin resistance protein/Dioxygenase superfamily protein</fullName>
    </submittedName>
</protein>
<dbReference type="GO" id="GO:0051213">
    <property type="term" value="F:dioxygenase activity"/>
    <property type="evidence" value="ECO:0007669"/>
    <property type="project" value="UniProtKB-KW"/>
</dbReference>
<dbReference type="Gene3D" id="3.30.720.120">
    <property type="match status" value="1"/>
</dbReference>
<dbReference type="SUPFAM" id="SSF54593">
    <property type="entry name" value="Glyoxalase/Bleomycin resistance protein/Dihydroxybiphenyl dioxygenase"/>
    <property type="match status" value="1"/>
</dbReference>
<accession>A0A286ADH3</accession>
<reference evidence="3" key="1">
    <citation type="submission" date="2017-09" db="EMBL/GenBank/DDBJ databases">
        <authorList>
            <person name="Varghese N."/>
            <person name="Submissions S."/>
        </authorList>
    </citation>
    <scope>NUCLEOTIDE SEQUENCE [LARGE SCALE GENOMIC DNA]</scope>
    <source>
        <strain evidence="3">CGMCC 1.12803</strain>
    </source>
</reference>
<evidence type="ECO:0000313" key="2">
    <source>
        <dbReference type="EMBL" id="SOD19948.1"/>
    </source>
</evidence>
<gene>
    <name evidence="2" type="ORF">SAMN06297358_3655</name>
</gene>
<evidence type="ECO:0000259" key="1">
    <source>
        <dbReference type="PROSITE" id="PS51819"/>
    </source>
</evidence>
<sequence length="140" mass="15996">MFALTSNMYCQTKNEKTMKLNAGVVTEKLAETKKFYTEVLNFGVTFENEFYLLLHTPNKTAEISFLLPNHPSQQSLFHAPFNGHGMYLTIEVDDVDALYQNLKKKGVNIKIDLRNEPWGDRHFAIQDPNGIGIDLVKYAP</sequence>
<keyword evidence="2" id="KW-0223">Dioxygenase</keyword>
<feature type="domain" description="VOC" evidence="1">
    <location>
        <begin position="17"/>
        <end position="138"/>
    </location>
</feature>
<dbReference type="Pfam" id="PF00903">
    <property type="entry name" value="Glyoxalase"/>
    <property type="match status" value="1"/>
</dbReference>
<keyword evidence="3" id="KW-1185">Reference proteome</keyword>
<dbReference type="PANTHER" id="PTHR34109">
    <property type="entry name" value="BNAUNNG04460D PROTEIN-RELATED"/>
    <property type="match status" value="1"/>
</dbReference>
<dbReference type="InterPro" id="IPR004360">
    <property type="entry name" value="Glyas_Fos-R_dOase_dom"/>
</dbReference>
<dbReference type="Proteomes" id="UP000219281">
    <property type="component" value="Unassembled WGS sequence"/>
</dbReference>
<organism evidence="2 3">
    <name type="scientific">Pedobacter xixiisoli</name>
    <dbReference type="NCBI Taxonomy" id="1476464"/>
    <lineage>
        <taxon>Bacteria</taxon>
        <taxon>Pseudomonadati</taxon>
        <taxon>Bacteroidota</taxon>
        <taxon>Sphingobacteriia</taxon>
        <taxon>Sphingobacteriales</taxon>
        <taxon>Sphingobacteriaceae</taxon>
        <taxon>Pedobacter</taxon>
    </lineage>
</organism>
<evidence type="ECO:0000313" key="3">
    <source>
        <dbReference type="Proteomes" id="UP000219281"/>
    </source>
</evidence>
<dbReference type="EMBL" id="OCMT01000004">
    <property type="protein sequence ID" value="SOD19948.1"/>
    <property type="molecule type" value="Genomic_DNA"/>
</dbReference>
<dbReference type="PROSITE" id="PS51819">
    <property type="entry name" value="VOC"/>
    <property type="match status" value="1"/>
</dbReference>
<dbReference type="AlphaFoldDB" id="A0A286ADH3"/>
<dbReference type="Gene3D" id="3.30.720.110">
    <property type="match status" value="1"/>
</dbReference>
<proteinExistence type="predicted"/>
<dbReference type="InterPro" id="IPR029068">
    <property type="entry name" value="Glyas_Bleomycin-R_OHBP_Dase"/>
</dbReference>